<organism evidence="3 4">
    <name type="scientific">Streptacidiphilus alkalitolerans</name>
    <dbReference type="NCBI Taxonomy" id="3342712"/>
    <lineage>
        <taxon>Bacteria</taxon>
        <taxon>Bacillati</taxon>
        <taxon>Actinomycetota</taxon>
        <taxon>Actinomycetes</taxon>
        <taxon>Kitasatosporales</taxon>
        <taxon>Streptomycetaceae</taxon>
        <taxon>Streptacidiphilus</taxon>
    </lineage>
</organism>
<feature type="compositionally biased region" description="Basic and acidic residues" evidence="1">
    <location>
        <begin position="48"/>
        <end position="59"/>
    </location>
</feature>
<reference evidence="3 4" key="1">
    <citation type="submission" date="2024-09" db="EMBL/GenBank/DDBJ databases">
        <authorList>
            <person name="Lee S.D."/>
        </authorList>
    </citation>
    <scope>NUCLEOTIDE SEQUENCE [LARGE SCALE GENOMIC DNA]</scope>
    <source>
        <strain evidence="3 4">N1-3</strain>
    </source>
</reference>
<evidence type="ECO:0000259" key="2">
    <source>
        <dbReference type="Pfam" id="PF01609"/>
    </source>
</evidence>
<dbReference type="RefSeq" id="WP_380554712.1">
    <property type="nucleotide sequence ID" value="NZ_JBHEZY010000006.1"/>
</dbReference>
<evidence type="ECO:0000313" key="4">
    <source>
        <dbReference type="Proteomes" id="UP001592530"/>
    </source>
</evidence>
<proteinExistence type="predicted"/>
<dbReference type="EMBL" id="JBHEZY010000006">
    <property type="protein sequence ID" value="MFC1432640.1"/>
    <property type="molecule type" value="Genomic_DNA"/>
</dbReference>
<protein>
    <submittedName>
        <fullName evidence="3">Transposase</fullName>
    </submittedName>
</protein>
<feature type="region of interest" description="Disordered" evidence="1">
    <location>
        <begin position="162"/>
        <end position="191"/>
    </location>
</feature>
<dbReference type="Pfam" id="PF01609">
    <property type="entry name" value="DDE_Tnp_1"/>
    <property type="match status" value="1"/>
</dbReference>
<dbReference type="InterPro" id="IPR002559">
    <property type="entry name" value="Transposase_11"/>
</dbReference>
<comment type="caution">
    <text evidence="3">The sequence shown here is derived from an EMBL/GenBank/DDBJ whole genome shotgun (WGS) entry which is preliminary data.</text>
</comment>
<feature type="domain" description="Transposase IS4-like" evidence="2">
    <location>
        <begin position="21"/>
        <end position="147"/>
    </location>
</feature>
<evidence type="ECO:0000256" key="1">
    <source>
        <dbReference type="SAM" id="MobiDB-lite"/>
    </source>
</evidence>
<feature type="compositionally biased region" description="Basic residues" evidence="1">
    <location>
        <begin position="38"/>
        <end position="47"/>
    </location>
</feature>
<sequence>MPITAPKSRNGPPVEPADRHKRSRLRRRAHYIAIVKGNQKKLRKHRPNRDPPDQGRHCEQSALPGTRQAVQIKRRRTDRKSGRTTITTVFAVTSLTTERATPLLLARLVRDHWKIEVLHHVRDTTFAENASQLRTGNAPRAMATWHNLVVGSLRMNGIENIAAGPSRSSASHDHKTGARRLRRSPDACAGA</sequence>
<accession>A0ABV6X2Y8</accession>
<gene>
    <name evidence="3" type="ORF">ACEZDB_18500</name>
</gene>
<evidence type="ECO:0000313" key="3">
    <source>
        <dbReference type="EMBL" id="MFC1432640.1"/>
    </source>
</evidence>
<feature type="compositionally biased region" description="Basic residues" evidence="1">
    <location>
        <begin position="19"/>
        <end position="30"/>
    </location>
</feature>
<feature type="region of interest" description="Disordered" evidence="1">
    <location>
        <begin position="1"/>
        <end position="60"/>
    </location>
</feature>
<name>A0ABV6X2Y8_9ACTN</name>
<dbReference type="Proteomes" id="UP001592530">
    <property type="component" value="Unassembled WGS sequence"/>
</dbReference>